<dbReference type="Gene3D" id="1.25.40.10">
    <property type="entry name" value="Tetratricopeptide repeat domain"/>
    <property type="match status" value="1"/>
</dbReference>
<dbReference type="InterPro" id="IPR050767">
    <property type="entry name" value="Sel1_AlgK"/>
</dbReference>
<keyword evidence="1" id="KW-0472">Membrane</keyword>
<protein>
    <recommendedName>
        <fullName evidence="4">Sel1 repeat family protein</fullName>
    </recommendedName>
</protein>
<accession>A0A6N6VH28</accession>
<evidence type="ECO:0000256" key="1">
    <source>
        <dbReference type="SAM" id="Phobius"/>
    </source>
</evidence>
<comment type="caution">
    <text evidence="2">The sequence shown here is derived from an EMBL/GenBank/DDBJ whole genome shotgun (WGS) entry which is preliminary data.</text>
</comment>
<dbReference type="InterPro" id="IPR006597">
    <property type="entry name" value="Sel1-like"/>
</dbReference>
<dbReference type="SMART" id="SM00671">
    <property type="entry name" value="SEL1"/>
    <property type="match status" value="3"/>
</dbReference>
<dbReference type="EMBL" id="WESC01000009">
    <property type="protein sequence ID" value="KAB7739589.1"/>
    <property type="molecule type" value="Genomic_DNA"/>
</dbReference>
<keyword evidence="1" id="KW-0812">Transmembrane</keyword>
<dbReference type="PANTHER" id="PTHR11102:SF160">
    <property type="entry name" value="ERAD-ASSOCIATED E3 UBIQUITIN-PROTEIN LIGASE COMPONENT HRD3"/>
    <property type="match status" value="1"/>
</dbReference>
<evidence type="ECO:0000313" key="3">
    <source>
        <dbReference type="Proteomes" id="UP000468901"/>
    </source>
</evidence>
<organism evidence="2 3">
    <name type="scientific">Parvibaculum sedimenti</name>
    <dbReference type="NCBI Taxonomy" id="2608632"/>
    <lineage>
        <taxon>Bacteria</taxon>
        <taxon>Pseudomonadati</taxon>
        <taxon>Pseudomonadota</taxon>
        <taxon>Alphaproteobacteria</taxon>
        <taxon>Hyphomicrobiales</taxon>
        <taxon>Parvibaculaceae</taxon>
        <taxon>Parvibaculum</taxon>
    </lineage>
</organism>
<dbReference type="SUPFAM" id="SSF81901">
    <property type="entry name" value="HCP-like"/>
    <property type="match status" value="1"/>
</dbReference>
<evidence type="ECO:0008006" key="4">
    <source>
        <dbReference type="Google" id="ProtNLM"/>
    </source>
</evidence>
<proteinExistence type="predicted"/>
<dbReference type="Proteomes" id="UP000468901">
    <property type="component" value="Unassembled WGS sequence"/>
</dbReference>
<dbReference type="PANTHER" id="PTHR11102">
    <property type="entry name" value="SEL-1-LIKE PROTEIN"/>
    <property type="match status" value="1"/>
</dbReference>
<feature type="transmembrane region" description="Helical" evidence="1">
    <location>
        <begin position="60"/>
        <end position="79"/>
    </location>
</feature>
<dbReference type="Pfam" id="PF08238">
    <property type="entry name" value="Sel1"/>
    <property type="match status" value="3"/>
</dbReference>
<sequence>MLYLDGTERSRWFTFPVSRVMMMSNRRNRACEETGSGVGVNMMAECVHTARAARQSETTIMRLALGFLVLMAICFWAMAGHAAEAAAPAAPSEASGEDLYKRGYYPEALEEWKKAVDVHKDGGAAFRLGEEYFDAKVVQRDVATALKYYKFGAERGDARAQMDLGSFYDKGWGVTRDAAEAAKWYEAAAKQGMAEAQYNIATMYEAGEGVTKDERKAYMYFLLAVDAGFPQFANKELEKLSKTMNPEDIKQATLLARDFKPVIGAPEAATR</sequence>
<dbReference type="InterPro" id="IPR011990">
    <property type="entry name" value="TPR-like_helical_dom_sf"/>
</dbReference>
<gene>
    <name evidence="2" type="ORF">F2P47_10905</name>
</gene>
<reference evidence="2 3" key="1">
    <citation type="submission" date="2019-09" db="EMBL/GenBank/DDBJ databases">
        <title>Parvibaculum sedimenti sp. nov., isolated from sediment.</title>
        <authorList>
            <person name="Wang Y."/>
        </authorList>
    </citation>
    <scope>NUCLEOTIDE SEQUENCE [LARGE SCALE GENOMIC DNA]</scope>
    <source>
        <strain evidence="2 3">HXT-9</strain>
    </source>
</reference>
<name>A0A6N6VH28_9HYPH</name>
<keyword evidence="3" id="KW-1185">Reference proteome</keyword>
<evidence type="ECO:0000313" key="2">
    <source>
        <dbReference type="EMBL" id="KAB7739589.1"/>
    </source>
</evidence>
<keyword evidence="1" id="KW-1133">Transmembrane helix</keyword>
<dbReference type="AlphaFoldDB" id="A0A6N6VH28"/>